<sequence>MRAPVQRGSSLRDNRRVTLRHLHPDDFEAVATFLIDHSRRVYGVAEIDARVVRVAWDLPAFDVTRDSWATSHGGALSGYAALGAAGALTLAAGDAASGSLLLEAARVRAAERGDEALQLVVSRHDHATEAAVEAFGFERQRAVVRMWVGVDASLPAPTWPTGVSVRTYRPEDALAVHELLDRAYATWDEEYVAVAHSDWVAWMTGDPEFDPTAWFLAERDGTLVGCSLWWSSGWLKDLAVDAHERGSGLGRALAMHGLRELATRGITRVGLKVDSSNPTGAIALYESLGFAPDRTETLWVLKL</sequence>
<evidence type="ECO:0000259" key="3">
    <source>
        <dbReference type="PROSITE" id="PS51186"/>
    </source>
</evidence>
<dbReference type="Pfam" id="PF00583">
    <property type="entry name" value="Acetyltransf_1"/>
    <property type="match status" value="1"/>
</dbReference>
<dbReference type="EMBL" id="CAEZXP010000006">
    <property type="protein sequence ID" value="CAB4706176.1"/>
    <property type="molecule type" value="Genomic_DNA"/>
</dbReference>
<feature type="domain" description="N-acetyltransferase" evidence="3">
    <location>
        <begin position="163"/>
        <end position="303"/>
    </location>
</feature>
<name>A0A6J6Q5T9_9ZZZZ</name>
<organism evidence="4">
    <name type="scientific">freshwater metagenome</name>
    <dbReference type="NCBI Taxonomy" id="449393"/>
    <lineage>
        <taxon>unclassified sequences</taxon>
        <taxon>metagenomes</taxon>
        <taxon>ecological metagenomes</taxon>
    </lineage>
</organism>
<accession>A0A6J6Q5T9</accession>
<evidence type="ECO:0000256" key="1">
    <source>
        <dbReference type="ARBA" id="ARBA00022679"/>
    </source>
</evidence>
<dbReference type="PANTHER" id="PTHR43420">
    <property type="entry name" value="ACETYLTRANSFERASE"/>
    <property type="match status" value="1"/>
</dbReference>
<dbReference type="AlphaFoldDB" id="A0A6J6Q5T9"/>
<dbReference type="CDD" id="cd04301">
    <property type="entry name" value="NAT_SF"/>
    <property type="match status" value="1"/>
</dbReference>
<keyword evidence="2" id="KW-0012">Acyltransferase</keyword>
<dbReference type="InterPro" id="IPR000182">
    <property type="entry name" value="GNAT_dom"/>
</dbReference>
<protein>
    <submittedName>
        <fullName evidence="4">Unannotated protein</fullName>
    </submittedName>
</protein>
<dbReference type="Gene3D" id="3.40.630.30">
    <property type="match status" value="1"/>
</dbReference>
<dbReference type="InterPro" id="IPR016181">
    <property type="entry name" value="Acyl_CoA_acyltransferase"/>
</dbReference>
<proteinExistence type="predicted"/>
<dbReference type="PROSITE" id="PS51186">
    <property type="entry name" value="GNAT"/>
    <property type="match status" value="1"/>
</dbReference>
<gene>
    <name evidence="4" type="ORF">UFOPK2399_01681</name>
</gene>
<dbReference type="GO" id="GO:0016747">
    <property type="term" value="F:acyltransferase activity, transferring groups other than amino-acyl groups"/>
    <property type="evidence" value="ECO:0007669"/>
    <property type="project" value="InterPro"/>
</dbReference>
<evidence type="ECO:0000313" key="4">
    <source>
        <dbReference type="EMBL" id="CAB4706176.1"/>
    </source>
</evidence>
<evidence type="ECO:0000256" key="2">
    <source>
        <dbReference type="ARBA" id="ARBA00023315"/>
    </source>
</evidence>
<dbReference type="InterPro" id="IPR050680">
    <property type="entry name" value="YpeA/RimI_acetyltransf"/>
</dbReference>
<reference evidence="4" key="1">
    <citation type="submission" date="2020-05" db="EMBL/GenBank/DDBJ databases">
        <authorList>
            <person name="Chiriac C."/>
            <person name="Salcher M."/>
            <person name="Ghai R."/>
            <person name="Kavagutti S V."/>
        </authorList>
    </citation>
    <scope>NUCLEOTIDE SEQUENCE</scope>
</reference>
<dbReference type="SUPFAM" id="SSF55729">
    <property type="entry name" value="Acyl-CoA N-acyltransferases (Nat)"/>
    <property type="match status" value="2"/>
</dbReference>
<keyword evidence="1" id="KW-0808">Transferase</keyword>